<dbReference type="Gene3D" id="3.40.50.300">
    <property type="entry name" value="P-loop containing nucleotide triphosphate hydrolases"/>
    <property type="match status" value="1"/>
</dbReference>
<dbReference type="EMBL" id="SPLM01000109">
    <property type="protein sequence ID" value="TMW59595.1"/>
    <property type="molecule type" value="Genomic_DNA"/>
</dbReference>
<keyword evidence="2" id="KW-1185">Reference proteome</keyword>
<name>A0A8K1FDN0_PYTOL</name>
<organism evidence="1 2">
    <name type="scientific">Pythium oligandrum</name>
    <name type="common">Mycoparasitic fungus</name>
    <dbReference type="NCBI Taxonomy" id="41045"/>
    <lineage>
        <taxon>Eukaryota</taxon>
        <taxon>Sar</taxon>
        <taxon>Stramenopiles</taxon>
        <taxon>Oomycota</taxon>
        <taxon>Peronosporomycetes</taxon>
        <taxon>Pythiales</taxon>
        <taxon>Pythiaceae</taxon>
        <taxon>Pythium</taxon>
    </lineage>
</organism>
<dbReference type="AlphaFoldDB" id="A0A8K1FDN0"/>
<dbReference type="PRINTS" id="PR00449">
    <property type="entry name" value="RASTRNSFRMNG"/>
</dbReference>
<dbReference type="InterPro" id="IPR027417">
    <property type="entry name" value="P-loop_NTPase"/>
</dbReference>
<evidence type="ECO:0000313" key="2">
    <source>
        <dbReference type="Proteomes" id="UP000794436"/>
    </source>
</evidence>
<dbReference type="Pfam" id="PF08477">
    <property type="entry name" value="Roc"/>
    <property type="match status" value="1"/>
</dbReference>
<dbReference type="SUPFAM" id="SSF52540">
    <property type="entry name" value="P-loop containing nucleoside triphosphate hydrolases"/>
    <property type="match status" value="1"/>
</dbReference>
<reference evidence="1" key="1">
    <citation type="submission" date="2019-03" db="EMBL/GenBank/DDBJ databases">
        <title>Long read genome sequence of the mycoparasitic Pythium oligandrum ATCC 38472 isolated from sugarbeet rhizosphere.</title>
        <authorList>
            <person name="Gaulin E."/>
        </authorList>
    </citation>
    <scope>NUCLEOTIDE SEQUENCE</scope>
    <source>
        <strain evidence="1">ATCC 38472_TT</strain>
    </source>
</reference>
<comment type="caution">
    <text evidence="1">The sequence shown here is derived from an EMBL/GenBank/DDBJ whole genome shotgun (WGS) entry which is preliminary data.</text>
</comment>
<protein>
    <submittedName>
        <fullName evidence="1">Uncharacterized protein</fullName>
    </submittedName>
</protein>
<proteinExistence type="predicted"/>
<dbReference type="OrthoDB" id="93327at2759"/>
<dbReference type="PANTHER" id="PTHR47679">
    <property type="entry name" value="PROTEIN TORNADO 1"/>
    <property type="match status" value="1"/>
</dbReference>
<dbReference type="Proteomes" id="UP000794436">
    <property type="component" value="Unassembled WGS sequence"/>
</dbReference>
<sequence>MDIVAVCVKHWADEQQHRKRALTEIPFEILIRGGETIETYLKEVRESSEEDLVLRRKVCIVGSSRAGKTSLVKSITSMSSTLVADDDHTISVDLFHLSFTEEIEDKDSRAGKKYHDVSFWDFAGQDEYHVAHSLFFSRRMLYLLCVDVTAFNNEVEKSRSHKDQDNEDAAEAVIDAFVRERVWRWFRMIFTRQPDAEFVLIATEADGVGNNGEERLQELAVELFGVLDDFKSSFMDEMEKEIEILRKRTSSETDAETQQVSKSRISELEKLLMQLDESLPSSWTPLNVCDQESIQHARTVIERVVVDSGRSFLMPKKYSRVLEAIQELRKEKPNQTTKKRIKQIIVQLPTLRKQLMQSVDELAEKECDTILETLHDLGDVLWYARDGLNVLGETVILSATLLIEFIRQIICHNPSESGKSMDNQLVEELQQHGKVAHRLVESFSLWKRLTPKQMLQFKLLLQHFRLAFPAGATDMTAESDLIVPAYWHVRQNQVDLEALEALSDKITQES</sequence>
<gene>
    <name evidence="1" type="ORF">Poli38472_004664</name>
</gene>
<accession>A0A8K1FDN0</accession>
<dbReference type="PANTHER" id="PTHR47679:SF2">
    <property type="entry name" value="C-TERMINAL OF ROC (COR) DOMAIN-CONTAINING PROTEIN"/>
    <property type="match status" value="1"/>
</dbReference>
<evidence type="ECO:0000313" key="1">
    <source>
        <dbReference type="EMBL" id="TMW59595.1"/>
    </source>
</evidence>